<dbReference type="Pfam" id="PF02550">
    <property type="entry name" value="AcetylCoA_hydro"/>
    <property type="match status" value="1"/>
</dbReference>
<proteinExistence type="inferred from homology"/>
<dbReference type="PANTHER" id="PTHR21432">
    <property type="entry name" value="ACETYL-COA HYDROLASE-RELATED"/>
    <property type="match status" value="1"/>
</dbReference>
<dbReference type="Gene3D" id="3.30.750.70">
    <property type="entry name" value="4-hydroxybutyrate coenzyme like domains"/>
    <property type="match status" value="1"/>
</dbReference>
<dbReference type="AlphaFoldDB" id="A0A0B2V992"/>
<feature type="domain" description="Acetyl-CoA hydrolase/transferase N-terminal" evidence="2">
    <location>
        <begin position="90"/>
        <end position="209"/>
    </location>
</feature>
<dbReference type="Proteomes" id="UP000031036">
    <property type="component" value="Unassembled WGS sequence"/>
</dbReference>
<dbReference type="PANTHER" id="PTHR21432:SF13">
    <property type="entry name" value="ACETYL-COA HYDROLASE"/>
    <property type="match status" value="1"/>
</dbReference>
<dbReference type="InterPro" id="IPR037171">
    <property type="entry name" value="NagB/RpiA_transferase-like"/>
</dbReference>
<dbReference type="GO" id="GO:0008775">
    <property type="term" value="F:acetate CoA-transferase activity"/>
    <property type="evidence" value="ECO:0007669"/>
    <property type="project" value="InterPro"/>
</dbReference>
<dbReference type="EMBL" id="JPKZ01002174">
    <property type="protein sequence ID" value="KHN78069.1"/>
    <property type="molecule type" value="Genomic_DNA"/>
</dbReference>
<dbReference type="STRING" id="6265.A0A0B2V992"/>
<protein>
    <submittedName>
        <fullName evidence="4">4-hydroxybutyrate coenzyme A transferase</fullName>
    </submittedName>
</protein>
<dbReference type="GO" id="GO:0005739">
    <property type="term" value="C:mitochondrion"/>
    <property type="evidence" value="ECO:0007669"/>
    <property type="project" value="TreeGrafter"/>
</dbReference>
<evidence type="ECO:0000259" key="3">
    <source>
        <dbReference type="Pfam" id="PF13336"/>
    </source>
</evidence>
<evidence type="ECO:0000259" key="2">
    <source>
        <dbReference type="Pfam" id="PF02550"/>
    </source>
</evidence>
<name>A0A0B2V992_TOXCA</name>
<comment type="similarity">
    <text evidence="1">Belongs to the acetyl-CoA hydrolase/transferase family.</text>
</comment>
<evidence type="ECO:0000256" key="1">
    <source>
        <dbReference type="ARBA" id="ARBA00009632"/>
    </source>
</evidence>
<reference evidence="4 5" key="1">
    <citation type="submission" date="2014-11" db="EMBL/GenBank/DDBJ databases">
        <title>Genetic blueprint of the zoonotic pathogen Toxocara canis.</title>
        <authorList>
            <person name="Zhu X.-Q."/>
            <person name="Korhonen P.K."/>
            <person name="Cai H."/>
            <person name="Young N.D."/>
            <person name="Nejsum P."/>
            <person name="von Samson-Himmelstjerna G."/>
            <person name="Boag P.R."/>
            <person name="Tan P."/>
            <person name="Li Q."/>
            <person name="Min J."/>
            <person name="Yang Y."/>
            <person name="Wang X."/>
            <person name="Fang X."/>
            <person name="Hall R.S."/>
            <person name="Hofmann A."/>
            <person name="Sternberg P.W."/>
            <person name="Jex A.R."/>
            <person name="Gasser R.B."/>
        </authorList>
    </citation>
    <scope>NUCLEOTIDE SEQUENCE [LARGE SCALE GENOMIC DNA]</scope>
    <source>
        <strain evidence="4">PN_DK_2014</strain>
    </source>
</reference>
<evidence type="ECO:0000313" key="5">
    <source>
        <dbReference type="Proteomes" id="UP000031036"/>
    </source>
</evidence>
<comment type="caution">
    <text evidence="4">The sequence shown here is derived from an EMBL/GenBank/DDBJ whole genome shotgun (WGS) entry which is preliminary data.</text>
</comment>
<dbReference type="Gene3D" id="3.40.1080.20">
    <property type="entry name" value="Acetyl-CoA hydrolase/transferase C-terminal domain"/>
    <property type="match status" value="1"/>
</dbReference>
<dbReference type="InterPro" id="IPR003702">
    <property type="entry name" value="ActCoA_hydro_N"/>
</dbReference>
<dbReference type="OrthoDB" id="10250396at2759"/>
<gene>
    <name evidence="4" type="primary">cat2</name>
    <name evidence="4" type="ORF">Tcan_16587</name>
</gene>
<sequence length="485" mass="53297">MLLKSICVLPIFCCEFASFHAKPKTLRTLTRCLYDKKPHFMTLADAASLIESGSSIYVHPAAPIEILNEVCRRVGEGRLKDLHLNHMLILGDAPWNKPQFYGKIRSNCLFICDGTRKLVQEGEADYTPIFLSQAEELYESFAIPVDVALITVSPIDEHGYCSLGISADSSVAAARAATKIIAVVDDMMPRTFGDTVIHASQIDALVRAKHRVHAKEEGCMEADEISMKIGSLIADNLVDDGATLQIGIGKIPDSTLRAMKGHKDLGVHTEALADGVMHLMRRNVITNARKSTDVGKVVTTYAHGTRRLYEFIDNNPAFLFRSCGYTNDPAVIRKQHKMTAINSAIEVDLTGQVVADSVGKSFYSGFGGQVDFIYGASIAEDGRGKPVIALSSTTPTGSSKIVPFLKQGAGVVTTRAHVRYVVTEYGIASLWGKSVRERAYELIRIAHPDHREKLEKAAFERLQCMPCRDAAYRMEMDKGTTRAED</sequence>
<dbReference type="InterPro" id="IPR038460">
    <property type="entry name" value="AcetylCoA_hyd_C_sf"/>
</dbReference>
<organism evidence="4 5">
    <name type="scientific">Toxocara canis</name>
    <name type="common">Canine roundworm</name>
    <dbReference type="NCBI Taxonomy" id="6265"/>
    <lineage>
        <taxon>Eukaryota</taxon>
        <taxon>Metazoa</taxon>
        <taxon>Ecdysozoa</taxon>
        <taxon>Nematoda</taxon>
        <taxon>Chromadorea</taxon>
        <taxon>Rhabditida</taxon>
        <taxon>Spirurina</taxon>
        <taxon>Ascaridomorpha</taxon>
        <taxon>Ascaridoidea</taxon>
        <taxon>Toxocaridae</taxon>
        <taxon>Toxocara</taxon>
    </lineage>
</organism>
<evidence type="ECO:0000313" key="4">
    <source>
        <dbReference type="EMBL" id="KHN78069.1"/>
    </source>
</evidence>
<keyword evidence="4" id="KW-0808">Transferase</keyword>
<dbReference type="SUPFAM" id="SSF100950">
    <property type="entry name" value="NagB/RpiA/CoA transferase-like"/>
    <property type="match status" value="2"/>
</dbReference>
<dbReference type="InterPro" id="IPR026888">
    <property type="entry name" value="AcetylCoA_hyd_C"/>
</dbReference>
<dbReference type="Gene3D" id="3.40.1080.10">
    <property type="entry name" value="Glutaconate Coenzyme A-transferase"/>
    <property type="match status" value="1"/>
</dbReference>
<dbReference type="OMA" id="LMPGWGV"/>
<dbReference type="GO" id="GO:0006083">
    <property type="term" value="P:acetate metabolic process"/>
    <property type="evidence" value="ECO:0007669"/>
    <property type="project" value="InterPro"/>
</dbReference>
<keyword evidence="5" id="KW-1185">Reference proteome</keyword>
<feature type="domain" description="Acetyl-CoA hydrolase/transferase C-terminal" evidence="3">
    <location>
        <begin position="304"/>
        <end position="458"/>
    </location>
</feature>
<dbReference type="InterPro" id="IPR046433">
    <property type="entry name" value="ActCoA_hydro"/>
</dbReference>
<dbReference type="Pfam" id="PF13336">
    <property type="entry name" value="AcetylCoA_hyd_C"/>
    <property type="match status" value="1"/>
</dbReference>
<accession>A0A0B2V992</accession>